<feature type="transmembrane region" description="Helical" evidence="1">
    <location>
        <begin position="9"/>
        <end position="30"/>
    </location>
</feature>
<feature type="transmembrane region" description="Helical" evidence="1">
    <location>
        <begin position="50"/>
        <end position="71"/>
    </location>
</feature>
<keyword evidence="3" id="KW-1185">Reference proteome</keyword>
<reference evidence="2 3" key="1">
    <citation type="submission" date="2022-09" db="EMBL/GenBank/DDBJ databases">
        <authorList>
            <person name="Palmer J.M."/>
        </authorList>
    </citation>
    <scope>NUCLEOTIDE SEQUENCE [LARGE SCALE GENOMIC DNA]</scope>
    <source>
        <strain evidence="2 3">DSM 7382</strain>
    </source>
</reference>
<sequence>MWELTTSDIAALAIFISYFSLILGLFALIYHSLPTPTKSVKNGTRNYRAYAFGLLTIGSFAHTWFYMFKFLSWSFVDYESRNIAPSASFLPRLVAWLKDTQLFEQAWAAVCEHPLNWWWSEQLCIFTVGAWTLFLAIQGRNHSVKRVWAYMVLGQLVAISVATNLFFFALSLAPKQVKVNSAERRSTQYLTRVPLALAFCVLISLGTVVLSPFTSERTFLPNLLTMHTLIAIPLLPNILNAPPSKKQIATKTVYTIALVVGVALRLKTTYIAFTILPEETRSIGGFVSALITTLYSHPAQSSIGWDVIWTSISFLVWIALGHTPSQAHSPGFRSIIFLPFTALTAALSIGVSAPIALLSDLPHDIESKSD</sequence>
<dbReference type="Proteomes" id="UP001385951">
    <property type="component" value="Unassembled WGS sequence"/>
</dbReference>
<evidence type="ECO:0000313" key="2">
    <source>
        <dbReference type="EMBL" id="KAK7688340.1"/>
    </source>
</evidence>
<keyword evidence="1" id="KW-1133">Transmembrane helix</keyword>
<feature type="transmembrane region" description="Helical" evidence="1">
    <location>
        <begin position="335"/>
        <end position="357"/>
    </location>
</feature>
<evidence type="ECO:0000256" key="1">
    <source>
        <dbReference type="SAM" id="Phobius"/>
    </source>
</evidence>
<dbReference type="AlphaFoldDB" id="A0AAW0GB09"/>
<evidence type="ECO:0000313" key="3">
    <source>
        <dbReference type="Proteomes" id="UP001385951"/>
    </source>
</evidence>
<feature type="transmembrane region" description="Helical" evidence="1">
    <location>
        <begin position="253"/>
        <end position="276"/>
    </location>
</feature>
<dbReference type="EMBL" id="JASBNA010000011">
    <property type="protein sequence ID" value="KAK7688340.1"/>
    <property type="molecule type" value="Genomic_DNA"/>
</dbReference>
<feature type="transmembrane region" description="Helical" evidence="1">
    <location>
        <begin position="303"/>
        <end position="323"/>
    </location>
</feature>
<feature type="transmembrane region" description="Helical" evidence="1">
    <location>
        <begin position="193"/>
        <end position="213"/>
    </location>
</feature>
<name>A0AAW0GB09_9APHY</name>
<comment type="caution">
    <text evidence="2">The sequence shown here is derived from an EMBL/GenBank/DDBJ whole genome shotgun (WGS) entry which is preliminary data.</text>
</comment>
<keyword evidence="1" id="KW-0472">Membrane</keyword>
<protein>
    <submittedName>
        <fullName evidence="2">Uncharacterized protein</fullName>
    </submittedName>
</protein>
<organism evidence="2 3">
    <name type="scientific">Cerrena zonata</name>
    <dbReference type="NCBI Taxonomy" id="2478898"/>
    <lineage>
        <taxon>Eukaryota</taxon>
        <taxon>Fungi</taxon>
        <taxon>Dikarya</taxon>
        <taxon>Basidiomycota</taxon>
        <taxon>Agaricomycotina</taxon>
        <taxon>Agaricomycetes</taxon>
        <taxon>Polyporales</taxon>
        <taxon>Cerrenaceae</taxon>
        <taxon>Cerrena</taxon>
    </lineage>
</organism>
<keyword evidence="1" id="KW-0812">Transmembrane</keyword>
<accession>A0AAW0GB09</accession>
<proteinExistence type="predicted"/>
<feature type="transmembrane region" description="Helical" evidence="1">
    <location>
        <begin position="219"/>
        <end position="241"/>
    </location>
</feature>
<gene>
    <name evidence="2" type="ORF">QCA50_008712</name>
</gene>
<feature type="transmembrane region" description="Helical" evidence="1">
    <location>
        <begin position="147"/>
        <end position="172"/>
    </location>
</feature>